<proteinExistence type="predicted"/>
<dbReference type="STRING" id="93625.A0A409X0M2"/>
<organism evidence="1 2">
    <name type="scientific">Psilocybe cyanescens</name>
    <dbReference type="NCBI Taxonomy" id="93625"/>
    <lineage>
        <taxon>Eukaryota</taxon>
        <taxon>Fungi</taxon>
        <taxon>Dikarya</taxon>
        <taxon>Basidiomycota</taxon>
        <taxon>Agaricomycotina</taxon>
        <taxon>Agaricomycetes</taxon>
        <taxon>Agaricomycetidae</taxon>
        <taxon>Agaricales</taxon>
        <taxon>Agaricineae</taxon>
        <taxon>Strophariaceae</taxon>
        <taxon>Psilocybe</taxon>
    </lineage>
</organism>
<evidence type="ECO:0000313" key="1">
    <source>
        <dbReference type="EMBL" id="PPQ84272.1"/>
    </source>
</evidence>
<protein>
    <submittedName>
        <fullName evidence="1">Uncharacterized protein</fullName>
    </submittedName>
</protein>
<evidence type="ECO:0000313" key="2">
    <source>
        <dbReference type="Proteomes" id="UP000283269"/>
    </source>
</evidence>
<dbReference type="AlphaFoldDB" id="A0A409X0M2"/>
<feature type="non-terminal residue" evidence="1">
    <location>
        <position position="229"/>
    </location>
</feature>
<name>A0A409X0M2_PSICY</name>
<gene>
    <name evidence="1" type="ORF">CVT25_013181</name>
</gene>
<reference evidence="1 2" key="1">
    <citation type="journal article" date="2018" name="Evol. Lett.">
        <title>Horizontal gene cluster transfer increased hallucinogenic mushroom diversity.</title>
        <authorList>
            <person name="Reynolds H.T."/>
            <person name="Vijayakumar V."/>
            <person name="Gluck-Thaler E."/>
            <person name="Korotkin H.B."/>
            <person name="Matheny P.B."/>
            <person name="Slot J.C."/>
        </authorList>
    </citation>
    <scope>NUCLEOTIDE SEQUENCE [LARGE SCALE GENOMIC DNA]</scope>
    <source>
        <strain evidence="1 2">2631</strain>
    </source>
</reference>
<keyword evidence="2" id="KW-1185">Reference proteome</keyword>
<dbReference type="EMBL" id="NHYD01002902">
    <property type="protein sequence ID" value="PPQ84272.1"/>
    <property type="molecule type" value="Genomic_DNA"/>
</dbReference>
<dbReference type="InParanoid" id="A0A409X0M2"/>
<dbReference type="Proteomes" id="UP000283269">
    <property type="component" value="Unassembled WGS sequence"/>
</dbReference>
<comment type="caution">
    <text evidence="1">The sequence shown here is derived from an EMBL/GenBank/DDBJ whole genome shotgun (WGS) entry which is preliminary data.</text>
</comment>
<sequence>MSTSDKPSYNFRMADWQDFTKNLEIRLTDLACARPLYTKDEIFDAAHTLKEVLQDTIRTRIKLQKPLPDKKRWWTGELEDAKRQKNRLGSMHHKLRTFDQHPYKKRWWTGELEDAKRQKNRLGSMHHKLRTFDQHPCHQQFKEAKSAFAKLVIETKRKHWNDWLSEASTKDLWTANKYLRNPTGDGGQPRIPTLEATDPYTDEKVEIATNEEKACMFATTFFPRKPEHS</sequence>
<dbReference type="OrthoDB" id="3261136at2759"/>
<accession>A0A409X0M2</accession>